<evidence type="ECO:0000313" key="1">
    <source>
        <dbReference type="EMBL" id="AJG21751.1"/>
    </source>
</evidence>
<gene>
    <name evidence="1" type="ORF">RR42_s0153</name>
</gene>
<name>A0A0C4YMC2_9BURK</name>
<dbReference type="OrthoDB" id="9782903at2"/>
<sequence length="319" mass="33413">MTLQQTLVIHEALDSPNANGAVVRDLFGAYTAAGVTVDVVTINNAPPEPTTNTTDFLTIVIPGTQGKRGGGKAPTLGVIGRNGAIGARPELVGLVSDADGPIGSLAVALKLAQMKHKGDHLAGDVIVTTHLSTNVSMQPHDPVPFMGMPVSSDTMNAYQVLPEMDAILSLDASKGNSIIKQRGFAISPTAMQGYILRVSPDLVATMESTTGCPAVTFPISQQDITPYHNGLYHFNSIMQPHVATAAPVVGVALTAQSVVSGSATSANHEIDIAEAVRFCVEVAKRFGAGKCQFFNVVEWGKIRAIYPDMTGFQRAGAAH</sequence>
<dbReference type="RefSeq" id="WP_043352859.1">
    <property type="nucleotide sequence ID" value="NZ_CP010537.1"/>
</dbReference>
<accession>A0A0C4YMC2</accession>
<dbReference type="KEGG" id="cbw:RR42_s0153"/>
<organism evidence="1 2">
    <name type="scientific">Cupriavidus basilensis</name>
    <dbReference type="NCBI Taxonomy" id="68895"/>
    <lineage>
        <taxon>Bacteria</taxon>
        <taxon>Pseudomonadati</taxon>
        <taxon>Pseudomonadota</taxon>
        <taxon>Betaproteobacteria</taxon>
        <taxon>Burkholderiales</taxon>
        <taxon>Burkholderiaceae</taxon>
        <taxon>Cupriavidus</taxon>
    </lineage>
</organism>
<dbReference type="Proteomes" id="UP000031843">
    <property type="component" value="Chromosome secondary"/>
</dbReference>
<reference evidence="1 2" key="1">
    <citation type="journal article" date="2015" name="Genome Announc.">
        <title>Complete Genome Sequence of Cupriavidus basilensis 4G11, Isolated from the Oak Ridge Field Research Center Site.</title>
        <authorList>
            <person name="Ray J."/>
            <person name="Waters R.J."/>
            <person name="Skerker J.M."/>
            <person name="Kuehl J.V."/>
            <person name="Price M.N."/>
            <person name="Huang J."/>
            <person name="Chakraborty R."/>
            <person name="Arkin A.P."/>
            <person name="Deutschbauer A."/>
        </authorList>
    </citation>
    <scope>NUCLEOTIDE SEQUENCE [LARGE SCALE GENOMIC DNA]</scope>
    <source>
        <strain evidence="1">4G11</strain>
    </source>
</reference>
<dbReference type="STRING" id="68895.RR42_s0153"/>
<dbReference type="AlphaFoldDB" id="A0A0C4YMC2"/>
<dbReference type="InterPro" id="IPR009561">
    <property type="entry name" value="DUF1177"/>
</dbReference>
<dbReference type="Pfam" id="PF06675">
    <property type="entry name" value="DUF1177"/>
    <property type="match status" value="1"/>
</dbReference>
<evidence type="ECO:0008006" key="3">
    <source>
        <dbReference type="Google" id="ProtNLM"/>
    </source>
</evidence>
<protein>
    <recommendedName>
        <fullName evidence="3">DUF1177 domain-containing protein</fullName>
    </recommendedName>
</protein>
<evidence type="ECO:0000313" key="2">
    <source>
        <dbReference type="Proteomes" id="UP000031843"/>
    </source>
</evidence>
<dbReference type="EMBL" id="CP010537">
    <property type="protein sequence ID" value="AJG21751.1"/>
    <property type="molecule type" value="Genomic_DNA"/>
</dbReference>
<keyword evidence="2" id="KW-1185">Reference proteome</keyword>
<proteinExistence type="predicted"/>